<dbReference type="HOGENOM" id="CLU_2300682_0_0_0"/>
<dbReference type="AlphaFoldDB" id="D8PCR4"/>
<gene>
    <name evidence="2" type="ORF">NIDE1269</name>
</gene>
<sequence>MIKVVRWFALAGGAIPVFLLLSVYIELYLNINRIPVAARYGMYLWPSWVLLLGEGEEITIGSLISLSISILLNVFLYSFAGLLCGFGWERWSKSQVVIRE</sequence>
<keyword evidence="1" id="KW-1133">Transmembrane helix</keyword>
<keyword evidence="3" id="KW-1185">Reference proteome</keyword>
<dbReference type="EMBL" id="FP929003">
    <property type="protein sequence ID" value="CBK41023.1"/>
    <property type="molecule type" value="Genomic_DNA"/>
</dbReference>
<keyword evidence="1" id="KW-0812">Transmembrane</keyword>
<accession>D8PCR4</accession>
<reference evidence="2 3" key="1">
    <citation type="journal article" date="2010" name="Proc. Natl. Acad. Sci. U.S.A.">
        <title>A Nitrospira metagenome illuminates the physiology and evolution of globally important nitrite-oxidizing bacteria.</title>
        <authorList>
            <person name="Lucker S."/>
            <person name="Wagner M."/>
            <person name="Maixner F."/>
            <person name="Pelletier E."/>
            <person name="Koch H."/>
            <person name="Vacherie B."/>
            <person name="Rattei T."/>
            <person name="Sinninghe Damste J."/>
            <person name="Spieck E."/>
            <person name="Le Paslier D."/>
            <person name="Daims H."/>
        </authorList>
    </citation>
    <scope>NUCLEOTIDE SEQUENCE [LARGE SCALE GENOMIC DNA]</scope>
</reference>
<dbReference type="KEGG" id="nde:NIDE1269"/>
<name>D8PCR4_9BACT</name>
<evidence type="ECO:0000313" key="3">
    <source>
        <dbReference type="Proteomes" id="UP000001660"/>
    </source>
</evidence>
<dbReference type="STRING" id="330214.NIDE1269"/>
<keyword evidence="1" id="KW-0472">Membrane</keyword>
<dbReference type="Proteomes" id="UP000001660">
    <property type="component" value="Chromosome"/>
</dbReference>
<evidence type="ECO:0000313" key="2">
    <source>
        <dbReference type="EMBL" id="CBK41023.1"/>
    </source>
</evidence>
<feature type="transmembrane region" description="Helical" evidence="1">
    <location>
        <begin position="58"/>
        <end position="84"/>
    </location>
</feature>
<organism evidence="2 3">
    <name type="scientific">Nitrospira defluvii</name>
    <dbReference type="NCBI Taxonomy" id="330214"/>
    <lineage>
        <taxon>Bacteria</taxon>
        <taxon>Pseudomonadati</taxon>
        <taxon>Nitrospirota</taxon>
        <taxon>Nitrospiria</taxon>
        <taxon>Nitrospirales</taxon>
        <taxon>Nitrospiraceae</taxon>
        <taxon>Nitrospira</taxon>
    </lineage>
</organism>
<proteinExistence type="predicted"/>
<feature type="transmembrane region" description="Helical" evidence="1">
    <location>
        <begin position="7"/>
        <end position="25"/>
    </location>
</feature>
<protein>
    <submittedName>
        <fullName evidence="2">Uncharacterized protein</fullName>
    </submittedName>
</protein>
<evidence type="ECO:0000256" key="1">
    <source>
        <dbReference type="SAM" id="Phobius"/>
    </source>
</evidence>